<dbReference type="EMBL" id="SMCO01000001">
    <property type="protein sequence ID" value="TCV90253.1"/>
    <property type="molecule type" value="Genomic_DNA"/>
</dbReference>
<keyword evidence="3" id="KW-1185">Reference proteome</keyword>
<gene>
    <name evidence="2" type="ORF">EDC63_101223</name>
</gene>
<dbReference type="AlphaFoldDB" id="A0A4R3YHZ7"/>
<accession>A0A4R3YHZ7</accession>
<sequence>MKPGKGPFDVTRKILLAPTAPERWHEAVTRLKTIEPIIDANIDQNGRLRISYDASCVGMRDIEPLLDEMSVYRASGFWSRIKLSWYRFLDENAKSNAVSGGGACCNRPPAAHDGSSDAGKAH</sequence>
<reference evidence="2 3" key="1">
    <citation type="submission" date="2019-03" db="EMBL/GenBank/DDBJ databases">
        <title>Genomic Encyclopedia of Type Strains, Phase IV (KMG-IV): sequencing the most valuable type-strain genomes for metagenomic binning, comparative biology and taxonomic classification.</title>
        <authorList>
            <person name="Goeker M."/>
        </authorList>
    </citation>
    <scope>NUCLEOTIDE SEQUENCE [LARGE SCALE GENOMIC DNA]</scope>
    <source>
        <strain evidence="2 3">DSM 100309</strain>
    </source>
</reference>
<comment type="caution">
    <text evidence="2">The sequence shown here is derived from an EMBL/GenBank/DDBJ whole genome shotgun (WGS) entry which is preliminary data.</text>
</comment>
<dbReference type="Proteomes" id="UP000295367">
    <property type="component" value="Unassembled WGS sequence"/>
</dbReference>
<evidence type="ECO:0000313" key="2">
    <source>
        <dbReference type="EMBL" id="TCV90253.1"/>
    </source>
</evidence>
<evidence type="ECO:0000313" key="3">
    <source>
        <dbReference type="Proteomes" id="UP000295367"/>
    </source>
</evidence>
<proteinExistence type="predicted"/>
<dbReference type="OrthoDB" id="8562000at2"/>
<organism evidence="2 3">
    <name type="scientific">Sulfurirhabdus autotrophica</name>
    <dbReference type="NCBI Taxonomy" id="1706046"/>
    <lineage>
        <taxon>Bacteria</taxon>
        <taxon>Pseudomonadati</taxon>
        <taxon>Pseudomonadota</taxon>
        <taxon>Betaproteobacteria</taxon>
        <taxon>Nitrosomonadales</taxon>
        <taxon>Sulfuricellaceae</taxon>
        <taxon>Sulfurirhabdus</taxon>
    </lineage>
</organism>
<evidence type="ECO:0000256" key="1">
    <source>
        <dbReference type="SAM" id="MobiDB-lite"/>
    </source>
</evidence>
<protein>
    <submittedName>
        <fullName evidence="2">Uncharacterized protein</fullName>
    </submittedName>
</protein>
<name>A0A4R3YHZ7_9PROT</name>
<feature type="region of interest" description="Disordered" evidence="1">
    <location>
        <begin position="99"/>
        <end position="122"/>
    </location>
</feature>